<dbReference type="AlphaFoldDB" id="A0A7G2CNG2"/>
<evidence type="ECO:0000256" key="2">
    <source>
        <dbReference type="SAM" id="SignalP"/>
    </source>
</evidence>
<dbReference type="EMBL" id="LR877163">
    <property type="protein sequence ID" value="CAD2220995.1"/>
    <property type="molecule type" value="Genomic_DNA"/>
</dbReference>
<gene>
    <name evidence="3" type="ORF">ADEAN_000852000</name>
</gene>
<proteinExistence type="predicted"/>
<keyword evidence="1" id="KW-1133">Transmembrane helix</keyword>
<keyword evidence="4" id="KW-1185">Reference proteome</keyword>
<accession>A0A7G2CNG2</accession>
<name>A0A7G2CNG2_9TRYP</name>
<reference evidence="3 4" key="1">
    <citation type="submission" date="2020-08" db="EMBL/GenBank/DDBJ databases">
        <authorList>
            <person name="Newling K."/>
            <person name="Davey J."/>
            <person name="Forrester S."/>
        </authorList>
    </citation>
    <scope>NUCLEOTIDE SEQUENCE [LARGE SCALE GENOMIC DNA]</scope>
    <source>
        <strain evidence="4">Crithidia deanei Carvalho (ATCC PRA-265)</strain>
    </source>
</reference>
<evidence type="ECO:0000313" key="3">
    <source>
        <dbReference type="EMBL" id="CAD2220995.1"/>
    </source>
</evidence>
<feature type="chain" id="PRO_5028851768" evidence="2">
    <location>
        <begin position="18"/>
        <end position="265"/>
    </location>
</feature>
<keyword evidence="1" id="KW-0812">Transmembrane</keyword>
<keyword evidence="1" id="KW-0472">Membrane</keyword>
<feature type="transmembrane region" description="Helical" evidence="1">
    <location>
        <begin position="237"/>
        <end position="263"/>
    </location>
</feature>
<sequence>MTFFGGFFLMTITVLETLRLVCWEDVKENVKILKENYIIAKRENEKDNALDEDGNGIADVLEIDNQTELILRKIKVLMKSINREQVEKSLRLLSSAILSVIATLKVKSARTLTLSASIANLCHQYIPLDEILINLGKNQTKFSFAEYEKFVPLAEKFIFHVFSFFLASMLSNIITTLHCCAAGAFLLVSYALHIAKEKHLLEDGLTIKSEKTKILILIVTAVGFLFQMSSMESGLPFPFSILLLPLIIIEKFLGFAVNVLLAVPA</sequence>
<feature type="transmembrane region" description="Helical" evidence="1">
    <location>
        <begin position="164"/>
        <end position="193"/>
    </location>
</feature>
<dbReference type="VEuPathDB" id="TriTrypDB:ADEAN_000852000"/>
<evidence type="ECO:0000256" key="1">
    <source>
        <dbReference type="SAM" id="Phobius"/>
    </source>
</evidence>
<organism evidence="3 4">
    <name type="scientific">Angomonas deanei</name>
    <dbReference type="NCBI Taxonomy" id="59799"/>
    <lineage>
        <taxon>Eukaryota</taxon>
        <taxon>Discoba</taxon>
        <taxon>Euglenozoa</taxon>
        <taxon>Kinetoplastea</taxon>
        <taxon>Metakinetoplastina</taxon>
        <taxon>Trypanosomatida</taxon>
        <taxon>Trypanosomatidae</taxon>
        <taxon>Strigomonadinae</taxon>
        <taxon>Angomonas</taxon>
    </lineage>
</organism>
<feature type="signal peptide" evidence="2">
    <location>
        <begin position="1"/>
        <end position="17"/>
    </location>
</feature>
<protein>
    <submittedName>
        <fullName evidence="3">Uncharacterized protein</fullName>
    </submittedName>
</protein>
<keyword evidence="2" id="KW-0732">Signal</keyword>
<dbReference type="Proteomes" id="UP000515908">
    <property type="component" value="Chromosome 19"/>
</dbReference>
<feature type="transmembrane region" description="Helical" evidence="1">
    <location>
        <begin position="214"/>
        <end position="231"/>
    </location>
</feature>
<evidence type="ECO:0000313" key="4">
    <source>
        <dbReference type="Proteomes" id="UP000515908"/>
    </source>
</evidence>